<keyword evidence="6" id="KW-0131">Cell cycle</keyword>
<comment type="subunit">
    <text evidence="8">Homodimer. Interacts with FtsZ.</text>
</comment>
<dbReference type="Pfam" id="PF05164">
    <property type="entry name" value="ZapA"/>
    <property type="match status" value="1"/>
</dbReference>
<proteinExistence type="predicted"/>
<dbReference type="InterPro" id="IPR007838">
    <property type="entry name" value="Cell_div_ZapA-like"/>
</dbReference>
<dbReference type="GO" id="GO:0043093">
    <property type="term" value="P:FtsZ-dependent cytokinesis"/>
    <property type="evidence" value="ECO:0007669"/>
    <property type="project" value="TreeGrafter"/>
</dbReference>
<dbReference type="GO" id="GO:0030428">
    <property type="term" value="C:cell septum"/>
    <property type="evidence" value="ECO:0007669"/>
    <property type="project" value="TreeGrafter"/>
</dbReference>
<dbReference type="GO" id="GO:0000921">
    <property type="term" value="P:septin ring assembly"/>
    <property type="evidence" value="ECO:0007669"/>
    <property type="project" value="TreeGrafter"/>
</dbReference>
<protein>
    <recommendedName>
        <fullName evidence="2">Cell division protein ZapA</fullName>
    </recommendedName>
    <alternativeName>
        <fullName evidence="9">Z ring-associated protein ZapA</fullName>
    </alternativeName>
</protein>
<evidence type="ECO:0000256" key="3">
    <source>
        <dbReference type="ARBA" id="ARBA00022490"/>
    </source>
</evidence>
<organism evidence="10 11">
    <name type="scientific">Desulfitobacterium hafniense (strain Y51)</name>
    <dbReference type="NCBI Taxonomy" id="138119"/>
    <lineage>
        <taxon>Bacteria</taxon>
        <taxon>Bacillati</taxon>
        <taxon>Bacillota</taxon>
        <taxon>Clostridia</taxon>
        <taxon>Eubacteriales</taxon>
        <taxon>Desulfitobacteriaceae</taxon>
        <taxon>Desulfitobacterium</taxon>
    </lineage>
</organism>
<keyword evidence="4" id="KW-0132">Cell division</keyword>
<dbReference type="EMBL" id="AP008230">
    <property type="protein sequence ID" value="BAE82062.1"/>
    <property type="molecule type" value="Genomic_DNA"/>
</dbReference>
<evidence type="ECO:0000256" key="8">
    <source>
        <dbReference type="ARBA" id="ARBA00026068"/>
    </source>
</evidence>
<dbReference type="PANTHER" id="PTHR34981">
    <property type="entry name" value="CELL DIVISION PROTEIN ZAPA"/>
    <property type="match status" value="1"/>
</dbReference>
<dbReference type="HOGENOM" id="CLU_116623_4_2_9"/>
<dbReference type="PANTHER" id="PTHR34981:SF1">
    <property type="entry name" value="CELL DIVISION PROTEIN ZAPA"/>
    <property type="match status" value="1"/>
</dbReference>
<sequence length="100" mass="11336">MELPGENSIVSGGCHMAEENEKVIVEIFGEKHVIRGQESPEHILKVAREVDKKMRLIAQRTPRLAIHQIAILAALNLADELEKIKEEQETLMQLIEAQEE</sequence>
<accession>Q251I0</accession>
<dbReference type="InterPro" id="IPR036192">
    <property type="entry name" value="Cell_div_ZapA-like_sf"/>
</dbReference>
<evidence type="ECO:0000256" key="6">
    <source>
        <dbReference type="ARBA" id="ARBA00023306"/>
    </source>
</evidence>
<evidence type="ECO:0000313" key="10">
    <source>
        <dbReference type="EMBL" id="BAE82062.1"/>
    </source>
</evidence>
<reference evidence="10 11" key="1">
    <citation type="journal article" date="2006" name="J. Bacteriol.">
        <title>Complete genome sequence of the dehalorespiring bacterium Desulfitobacterium hafniense Y51 and comparison with Dehalococcoides ethenogenes 195.</title>
        <authorList>
            <person name="Nonaka H."/>
            <person name="Keresztes G."/>
            <person name="Shinoda Y."/>
            <person name="Ikenaga Y."/>
            <person name="Abe M."/>
            <person name="Naito K."/>
            <person name="Inatomi K."/>
            <person name="Furukawa K."/>
            <person name="Inui M."/>
            <person name="Yukawa H."/>
        </authorList>
    </citation>
    <scope>NUCLEOTIDE SEQUENCE [LARGE SCALE GENOMIC DNA]</scope>
    <source>
        <strain evidence="10 11">Y51</strain>
    </source>
</reference>
<dbReference type="GO" id="GO:0032153">
    <property type="term" value="C:cell division site"/>
    <property type="evidence" value="ECO:0007669"/>
    <property type="project" value="TreeGrafter"/>
</dbReference>
<comment type="function">
    <text evidence="7">Activator of cell division through the inhibition of FtsZ GTPase activity, therefore promoting FtsZ assembly into bundles of protofilaments necessary for the formation of the division Z ring. It is recruited early at mid-cell but it is not essential for cell division.</text>
</comment>
<gene>
    <name evidence="10" type="ordered locus">DSY0273</name>
</gene>
<dbReference type="AlphaFoldDB" id="Q251I0"/>
<name>Q251I0_DESHY</name>
<evidence type="ECO:0000313" key="11">
    <source>
        <dbReference type="Proteomes" id="UP000001946"/>
    </source>
</evidence>
<keyword evidence="11" id="KW-1185">Reference proteome</keyword>
<evidence type="ECO:0000256" key="5">
    <source>
        <dbReference type="ARBA" id="ARBA00023210"/>
    </source>
</evidence>
<dbReference type="STRING" id="138119.DSY0273"/>
<evidence type="ECO:0000256" key="4">
    <source>
        <dbReference type="ARBA" id="ARBA00022618"/>
    </source>
</evidence>
<evidence type="ECO:0000256" key="9">
    <source>
        <dbReference type="ARBA" id="ARBA00033158"/>
    </source>
</evidence>
<keyword evidence="5" id="KW-0717">Septation</keyword>
<dbReference type="Proteomes" id="UP000001946">
    <property type="component" value="Chromosome"/>
</dbReference>
<evidence type="ECO:0000256" key="7">
    <source>
        <dbReference type="ARBA" id="ARBA00024910"/>
    </source>
</evidence>
<comment type="subcellular location">
    <subcellularLocation>
        <location evidence="1">Cytoplasm</location>
    </subcellularLocation>
</comment>
<evidence type="ECO:0000256" key="1">
    <source>
        <dbReference type="ARBA" id="ARBA00004496"/>
    </source>
</evidence>
<dbReference type="Gene3D" id="6.10.250.790">
    <property type="match status" value="1"/>
</dbReference>
<dbReference type="GO" id="GO:0005829">
    <property type="term" value="C:cytosol"/>
    <property type="evidence" value="ECO:0007669"/>
    <property type="project" value="TreeGrafter"/>
</dbReference>
<evidence type="ECO:0000256" key="2">
    <source>
        <dbReference type="ARBA" id="ARBA00015195"/>
    </source>
</evidence>
<dbReference type="SUPFAM" id="SSF102829">
    <property type="entry name" value="Cell division protein ZapA-like"/>
    <property type="match status" value="1"/>
</dbReference>
<dbReference type="eggNOG" id="COG3027">
    <property type="taxonomic scope" value="Bacteria"/>
</dbReference>
<dbReference type="KEGG" id="dsy:DSY0273"/>
<dbReference type="GO" id="GO:0000917">
    <property type="term" value="P:division septum assembly"/>
    <property type="evidence" value="ECO:0007669"/>
    <property type="project" value="UniProtKB-KW"/>
</dbReference>
<dbReference type="InterPro" id="IPR053712">
    <property type="entry name" value="Bac_CellDiv_Activator"/>
</dbReference>
<keyword evidence="3" id="KW-0963">Cytoplasm</keyword>